<evidence type="ECO:0000313" key="2">
    <source>
        <dbReference type="Proteomes" id="UP001374584"/>
    </source>
</evidence>
<name>A0AAN9R0C6_PHACN</name>
<organism evidence="1 2">
    <name type="scientific">Phaseolus coccineus</name>
    <name type="common">Scarlet runner bean</name>
    <name type="synonym">Phaseolus multiflorus</name>
    <dbReference type="NCBI Taxonomy" id="3886"/>
    <lineage>
        <taxon>Eukaryota</taxon>
        <taxon>Viridiplantae</taxon>
        <taxon>Streptophyta</taxon>
        <taxon>Embryophyta</taxon>
        <taxon>Tracheophyta</taxon>
        <taxon>Spermatophyta</taxon>
        <taxon>Magnoliopsida</taxon>
        <taxon>eudicotyledons</taxon>
        <taxon>Gunneridae</taxon>
        <taxon>Pentapetalae</taxon>
        <taxon>rosids</taxon>
        <taxon>fabids</taxon>
        <taxon>Fabales</taxon>
        <taxon>Fabaceae</taxon>
        <taxon>Papilionoideae</taxon>
        <taxon>50 kb inversion clade</taxon>
        <taxon>NPAAA clade</taxon>
        <taxon>indigoferoid/millettioid clade</taxon>
        <taxon>Phaseoleae</taxon>
        <taxon>Phaseolus</taxon>
    </lineage>
</organism>
<evidence type="ECO:0000313" key="1">
    <source>
        <dbReference type="EMBL" id="KAK7353689.1"/>
    </source>
</evidence>
<reference evidence="1 2" key="1">
    <citation type="submission" date="2024-01" db="EMBL/GenBank/DDBJ databases">
        <title>The genomes of 5 underutilized Papilionoideae crops provide insights into root nodulation and disease resistanc.</title>
        <authorList>
            <person name="Jiang F."/>
        </authorList>
    </citation>
    <scope>NUCLEOTIDE SEQUENCE [LARGE SCALE GENOMIC DNA]</scope>
    <source>
        <strain evidence="1">JINMINGXINNONG_FW02</strain>
        <tissue evidence="1">Leaves</tissue>
    </source>
</reference>
<dbReference type="Proteomes" id="UP001374584">
    <property type="component" value="Unassembled WGS sequence"/>
</dbReference>
<proteinExistence type="predicted"/>
<accession>A0AAN9R0C6</accession>
<gene>
    <name evidence="1" type="ORF">VNO80_19140</name>
</gene>
<comment type="caution">
    <text evidence="1">The sequence shown here is derived from an EMBL/GenBank/DDBJ whole genome shotgun (WGS) entry which is preliminary data.</text>
</comment>
<keyword evidence="2" id="KW-1185">Reference proteome</keyword>
<dbReference type="EMBL" id="JAYMYR010000007">
    <property type="protein sequence ID" value="KAK7353689.1"/>
    <property type="molecule type" value="Genomic_DNA"/>
</dbReference>
<dbReference type="AlphaFoldDB" id="A0AAN9R0C6"/>
<protein>
    <submittedName>
        <fullName evidence="1">Uncharacterized protein</fullName>
    </submittedName>
</protein>
<sequence length="68" mass="7737">MHTINVSASSVHWSHSDATSNLAFNIVIVNCSHMRNNSNIFFNTLILACYSLFYAENWKLCILEKVAM</sequence>